<evidence type="ECO:0000256" key="1">
    <source>
        <dbReference type="ARBA" id="ARBA00004752"/>
    </source>
</evidence>
<evidence type="ECO:0000259" key="15">
    <source>
        <dbReference type="Pfam" id="PF00912"/>
    </source>
</evidence>
<evidence type="ECO:0000256" key="2">
    <source>
        <dbReference type="ARBA" id="ARBA00007090"/>
    </source>
</evidence>
<dbReference type="Gene3D" id="1.10.3810.10">
    <property type="entry name" value="Biosynthetic peptidoglycan transglycosylase-like"/>
    <property type="match status" value="1"/>
</dbReference>
<dbReference type="GO" id="GO:0008955">
    <property type="term" value="F:peptidoglycan glycosyltransferase activity"/>
    <property type="evidence" value="ECO:0007669"/>
    <property type="project" value="UniProtKB-EC"/>
</dbReference>
<dbReference type="Proteomes" id="UP000184510">
    <property type="component" value="Unassembled WGS sequence"/>
</dbReference>
<keyword evidence="9" id="KW-0511">Multifunctional enzyme</keyword>
<evidence type="ECO:0000256" key="13">
    <source>
        <dbReference type="SAM" id="Phobius"/>
    </source>
</evidence>
<dbReference type="InterPro" id="IPR036950">
    <property type="entry name" value="PBP_transglycosylase"/>
</dbReference>
<dbReference type="SUPFAM" id="SSF53955">
    <property type="entry name" value="Lysozyme-like"/>
    <property type="match status" value="1"/>
</dbReference>
<organism evidence="16 17">
    <name type="scientific">Rubritalea squalenifaciens DSM 18772</name>
    <dbReference type="NCBI Taxonomy" id="1123071"/>
    <lineage>
        <taxon>Bacteria</taxon>
        <taxon>Pseudomonadati</taxon>
        <taxon>Verrucomicrobiota</taxon>
        <taxon>Verrucomicrobiia</taxon>
        <taxon>Verrucomicrobiales</taxon>
        <taxon>Rubritaleaceae</taxon>
        <taxon>Rubritalea</taxon>
    </lineage>
</organism>
<evidence type="ECO:0000313" key="16">
    <source>
        <dbReference type="EMBL" id="SHJ26668.1"/>
    </source>
</evidence>
<protein>
    <recommendedName>
        <fullName evidence="10">peptidoglycan glycosyltransferase</fullName>
        <ecNumber evidence="10">2.4.99.28</ecNumber>
    </recommendedName>
</protein>
<evidence type="ECO:0000256" key="3">
    <source>
        <dbReference type="ARBA" id="ARBA00007739"/>
    </source>
</evidence>
<keyword evidence="8" id="KW-0378">Hydrolase</keyword>
<keyword evidence="6" id="KW-0328">Glycosyltransferase</keyword>
<evidence type="ECO:0000256" key="11">
    <source>
        <dbReference type="ARBA" id="ARBA00049902"/>
    </source>
</evidence>
<dbReference type="STRING" id="1123071.SAMN02745181_1601"/>
<keyword evidence="7" id="KW-0808">Transferase</keyword>
<dbReference type="InterPro" id="IPR001264">
    <property type="entry name" value="Glyco_trans_51"/>
</dbReference>
<evidence type="ECO:0000256" key="7">
    <source>
        <dbReference type="ARBA" id="ARBA00022679"/>
    </source>
</evidence>
<dbReference type="InterPro" id="IPR001460">
    <property type="entry name" value="PCN-bd_Tpept"/>
</dbReference>
<dbReference type="InParanoid" id="A0A1M6HX12"/>
<keyword evidence="17" id="KW-1185">Reference proteome</keyword>
<proteinExistence type="inferred from homology"/>
<comment type="pathway">
    <text evidence="1">Cell wall biogenesis; peptidoglycan biosynthesis.</text>
</comment>
<feature type="region of interest" description="Disordered" evidence="12">
    <location>
        <begin position="1"/>
        <end position="22"/>
    </location>
</feature>
<keyword evidence="4" id="KW-0121">Carboxypeptidase</keyword>
<gene>
    <name evidence="16" type="ORF">SAMN02745181_1601</name>
</gene>
<dbReference type="FunCoup" id="A0A1M6HX12">
    <property type="interactions" value="109"/>
</dbReference>
<dbReference type="PANTHER" id="PTHR32282">
    <property type="entry name" value="BINDING PROTEIN TRANSPEPTIDASE, PUTATIVE-RELATED"/>
    <property type="match status" value="1"/>
</dbReference>
<keyword evidence="13" id="KW-0812">Transmembrane</keyword>
<dbReference type="InterPro" id="IPR012338">
    <property type="entry name" value="Beta-lactam/transpept-like"/>
</dbReference>
<dbReference type="GO" id="GO:0009252">
    <property type="term" value="P:peptidoglycan biosynthetic process"/>
    <property type="evidence" value="ECO:0007669"/>
    <property type="project" value="TreeGrafter"/>
</dbReference>
<dbReference type="GO" id="GO:0006508">
    <property type="term" value="P:proteolysis"/>
    <property type="evidence" value="ECO:0007669"/>
    <property type="project" value="UniProtKB-KW"/>
</dbReference>
<dbReference type="GO" id="GO:0030288">
    <property type="term" value="C:outer membrane-bounded periplasmic space"/>
    <property type="evidence" value="ECO:0007669"/>
    <property type="project" value="TreeGrafter"/>
</dbReference>
<feature type="domain" description="Glycosyl transferase family 51" evidence="15">
    <location>
        <begin position="108"/>
        <end position="278"/>
    </location>
</feature>
<dbReference type="InterPro" id="IPR023346">
    <property type="entry name" value="Lysozyme-like_dom_sf"/>
</dbReference>
<comment type="similarity">
    <text evidence="3">In the N-terminal section; belongs to the glycosyltransferase 51 family.</text>
</comment>
<evidence type="ECO:0000259" key="14">
    <source>
        <dbReference type="Pfam" id="PF00905"/>
    </source>
</evidence>
<evidence type="ECO:0000256" key="6">
    <source>
        <dbReference type="ARBA" id="ARBA00022676"/>
    </source>
</evidence>
<dbReference type="EMBL" id="FQYR01000003">
    <property type="protein sequence ID" value="SHJ26668.1"/>
    <property type="molecule type" value="Genomic_DNA"/>
</dbReference>
<evidence type="ECO:0000256" key="9">
    <source>
        <dbReference type="ARBA" id="ARBA00023268"/>
    </source>
</evidence>
<dbReference type="NCBIfam" id="TIGR02074">
    <property type="entry name" value="PBP_1a_fam"/>
    <property type="match status" value="1"/>
</dbReference>
<evidence type="ECO:0000313" key="17">
    <source>
        <dbReference type="Proteomes" id="UP000184510"/>
    </source>
</evidence>
<dbReference type="SUPFAM" id="SSF56601">
    <property type="entry name" value="beta-lactamase/transpeptidase-like"/>
    <property type="match status" value="1"/>
</dbReference>
<evidence type="ECO:0000256" key="12">
    <source>
        <dbReference type="SAM" id="MobiDB-lite"/>
    </source>
</evidence>
<name>A0A1M6HX12_9BACT</name>
<evidence type="ECO:0000256" key="5">
    <source>
        <dbReference type="ARBA" id="ARBA00022670"/>
    </source>
</evidence>
<dbReference type="Pfam" id="PF00905">
    <property type="entry name" value="Transpeptidase"/>
    <property type="match status" value="1"/>
</dbReference>
<evidence type="ECO:0000256" key="4">
    <source>
        <dbReference type="ARBA" id="ARBA00022645"/>
    </source>
</evidence>
<reference evidence="16 17" key="1">
    <citation type="submission" date="2016-11" db="EMBL/GenBank/DDBJ databases">
        <authorList>
            <person name="Jaros S."/>
            <person name="Januszkiewicz K."/>
            <person name="Wedrychowicz H."/>
        </authorList>
    </citation>
    <scope>NUCLEOTIDE SEQUENCE [LARGE SCALE GENOMIC DNA]</scope>
    <source>
        <strain evidence="16 17">DSM 18772</strain>
    </source>
</reference>
<evidence type="ECO:0000256" key="10">
    <source>
        <dbReference type="ARBA" id="ARBA00044770"/>
    </source>
</evidence>
<dbReference type="GO" id="GO:0008658">
    <property type="term" value="F:penicillin binding"/>
    <property type="evidence" value="ECO:0007669"/>
    <property type="project" value="InterPro"/>
</dbReference>
<dbReference type="PANTHER" id="PTHR32282:SF33">
    <property type="entry name" value="PEPTIDOGLYCAN GLYCOSYLTRANSFERASE"/>
    <property type="match status" value="1"/>
</dbReference>
<dbReference type="GO" id="GO:0004180">
    <property type="term" value="F:carboxypeptidase activity"/>
    <property type="evidence" value="ECO:0007669"/>
    <property type="project" value="UniProtKB-KW"/>
</dbReference>
<accession>A0A1M6HX12</accession>
<dbReference type="AlphaFoldDB" id="A0A1M6HX12"/>
<comment type="similarity">
    <text evidence="2">In the C-terminal section; belongs to the transpeptidase family.</text>
</comment>
<evidence type="ECO:0000256" key="8">
    <source>
        <dbReference type="ARBA" id="ARBA00022801"/>
    </source>
</evidence>
<feature type="region of interest" description="Disordered" evidence="12">
    <location>
        <begin position="734"/>
        <end position="760"/>
    </location>
</feature>
<sequence length="760" mass="84407">MPAKKKTAKKAARKSNAKRVKKSSQRSLAFRVAFAPFLAIGKVTAKWPTIVRWPARIALGSLWIGFFIFCAVVIFYGARAHSSKYDPEKITQMPARSIVYAQDGVTEIGKLHGDNRLMVSIDEVSPWFKKALIAREDARFYDHGAIDIRSLGRAVFRNVTQKKMEGASTLTMQLVDNSYAYNGKSIDGKLLEMAIAFRIEANYKKDQILEHYMNRIFWGHSIRGIEAAARTYFEKPASELTLSESTLLAGIIRGPNTFSPFVDLQKAIDQRDTTLKRMVHYKFITEAEAEEAKNEKVKIRPVSRRITHDSYAMDAIRRDLDIILEEQEIEMGGLHIKTTINPELQKAAELAIEARLKEAEKDPSYHHQTRAQYLSRYAKTQQAPKYIQGALVCLDNRTGAVLALVGGRNADESKYNRALHGKRQIGSVFKPFVYMTAFDKGLHPGAWVRDSRIQPGEIQGAPRSWSPNNSDGTYKTLMMVQEALARSRNTSSVRIGDYCGIDQVIETARSVGFTGKIPPSPATYLGTFEASPWEVAKAYTVFPNQGKVVRPFIISEIKDSEGNVVYPGSGTISWSAAKQGAATSVSNTLQEVTSRGTASRLRSALDYKEVCGGKTGTTDNYRDAWFAGYTSSLTCAVWVGMDDNTKTINRGYGSTLALPIWAKVMKKAKDLGYPAESLKPNIPMQSVRLCRFTSQLATQGCEAHHSAYNAAIPVDLIPKHTCDNHPVRAQIIQESAVPAPPSRAVPVQEGQRPSRAIPVR</sequence>
<dbReference type="Pfam" id="PF00912">
    <property type="entry name" value="Transgly"/>
    <property type="match status" value="1"/>
</dbReference>
<keyword evidence="13" id="KW-1133">Transmembrane helix</keyword>
<keyword evidence="13" id="KW-0472">Membrane</keyword>
<feature type="domain" description="Penicillin-binding protein transpeptidase" evidence="14">
    <location>
        <begin position="389"/>
        <end position="666"/>
    </location>
</feature>
<keyword evidence="5" id="KW-0645">Protease</keyword>
<dbReference type="EC" id="2.4.99.28" evidence="10"/>
<dbReference type="InterPro" id="IPR050396">
    <property type="entry name" value="Glycosyltr_51/Transpeptidase"/>
</dbReference>
<dbReference type="Gene3D" id="3.40.710.10">
    <property type="entry name" value="DD-peptidase/beta-lactamase superfamily"/>
    <property type="match status" value="1"/>
</dbReference>
<comment type="catalytic activity">
    <reaction evidence="11">
        <text>[GlcNAc-(1-&gt;4)-Mur2Ac(oyl-L-Ala-gamma-D-Glu-L-Lys-D-Ala-D-Ala)](n)-di-trans,octa-cis-undecaprenyl diphosphate + beta-D-GlcNAc-(1-&gt;4)-Mur2Ac(oyl-L-Ala-gamma-D-Glu-L-Lys-D-Ala-D-Ala)-di-trans,octa-cis-undecaprenyl diphosphate = [GlcNAc-(1-&gt;4)-Mur2Ac(oyl-L-Ala-gamma-D-Glu-L-Lys-D-Ala-D-Ala)](n+1)-di-trans,octa-cis-undecaprenyl diphosphate + di-trans,octa-cis-undecaprenyl diphosphate + H(+)</text>
        <dbReference type="Rhea" id="RHEA:23708"/>
        <dbReference type="Rhea" id="RHEA-COMP:9602"/>
        <dbReference type="Rhea" id="RHEA-COMP:9603"/>
        <dbReference type="ChEBI" id="CHEBI:15378"/>
        <dbReference type="ChEBI" id="CHEBI:58405"/>
        <dbReference type="ChEBI" id="CHEBI:60033"/>
        <dbReference type="ChEBI" id="CHEBI:78435"/>
        <dbReference type="EC" id="2.4.99.28"/>
    </reaction>
</comment>
<feature type="transmembrane region" description="Helical" evidence="13">
    <location>
        <begin position="55"/>
        <end position="78"/>
    </location>
</feature>